<reference evidence="1 4" key="1">
    <citation type="journal article" date="2015" name="Genome Announc.">
        <title>Complete Genome Sequence of the Nitrogen-Fixing and Solvent-Producing Clostridium pasteurianum DSM 525.</title>
        <authorList>
            <person name="Poehlein A."/>
            <person name="Grosse-Honebrink A."/>
            <person name="Zhang Y."/>
            <person name="Minton N.P."/>
            <person name="Daniel R."/>
        </authorList>
    </citation>
    <scope>NUCLEOTIDE SEQUENCE [LARGE SCALE GENOMIC DNA]</scope>
    <source>
        <strain evidence="1">DSM 525</strain>
        <strain evidence="4">DSM 525 / ATCC 6013</strain>
    </source>
</reference>
<name>A0A0H3J518_CLOPA</name>
<proteinExistence type="predicted"/>
<organism evidence="1 4">
    <name type="scientific">Clostridium pasteurianum DSM 525 = ATCC 6013</name>
    <dbReference type="NCBI Taxonomy" id="1262449"/>
    <lineage>
        <taxon>Bacteria</taxon>
        <taxon>Bacillati</taxon>
        <taxon>Bacillota</taxon>
        <taxon>Clostridia</taxon>
        <taxon>Eubacteriales</taxon>
        <taxon>Clostridiaceae</taxon>
        <taxon>Clostridium</taxon>
    </lineage>
</organism>
<dbReference type="AlphaFoldDB" id="A0A0H3J518"/>
<dbReference type="GeneID" id="93074675"/>
<reference evidence="2 3" key="3">
    <citation type="journal article" name="Genome Announc.">
        <title>Improved Draft Genome Sequence of Clostridium pasteurianum Strain ATCC 6013 (DSM 525) Using a Hybrid Next-Generation Sequencing Approach.</title>
        <authorList>
            <person name="Pyne M.E."/>
            <person name="Utturkar S."/>
            <person name="Brown S.D."/>
            <person name="Moo-Young M."/>
            <person name="Chung D.A."/>
            <person name="Chou C.P."/>
        </authorList>
    </citation>
    <scope>NUCLEOTIDE SEQUENCE [LARGE SCALE GENOMIC DNA]</scope>
    <source>
        <strain evidence="2 3">ATCC 6013</strain>
    </source>
</reference>
<reference evidence="2" key="2">
    <citation type="submission" date="2015-10" db="EMBL/GenBank/DDBJ databases">
        <title>Improved Draft Genome Sequence of Clostridium pasteurianum Strain ATCC 6013 (DSM 525) Using a Hybrid Next-Generation Sequencing Approach.</title>
        <authorList>
            <person name="Pyne M.E."/>
            <person name="Utturkar S.M."/>
            <person name="Brown S.D."/>
            <person name="Moo-Young M."/>
            <person name="Chung D.A."/>
            <person name="Chou P.C."/>
        </authorList>
    </citation>
    <scope>NUCLEOTIDE SEQUENCE</scope>
    <source>
        <strain evidence="2">ATCC 6013</strain>
    </source>
</reference>
<keyword evidence="4" id="KW-1185">Reference proteome</keyword>
<protein>
    <submittedName>
        <fullName evidence="1">Uncharacterized protein</fullName>
    </submittedName>
</protein>
<evidence type="ECO:0000313" key="1">
    <source>
        <dbReference type="EMBL" id="AJA52597.1"/>
    </source>
</evidence>
<dbReference type="Proteomes" id="UP000030905">
    <property type="component" value="Chromosome"/>
</dbReference>
<gene>
    <name evidence="1" type="ORF">CLPA_c25400</name>
    <name evidence="2" type="ORF">CP6013_00640</name>
</gene>
<dbReference type="RefSeq" id="WP_003447423.1">
    <property type="nucleotide sequence ID" value="NZ_ANZB01000015.1"/>
</dbReference>
<dbReference type="KEGG" id="cpat:CLPA_c25400"/>
<sequence>MPRKISNKIRDKNDLIQHKYNNLKEIIILKNQELIYSALINRQFACFIYMVLNKKSPYVLKVFRYSTKVQVFIPIVKNNNRLENKEELDYCLRRIKLGIIE</sequence>
<dbReference type="KEGG" id="cpae:CPAST_c25400"/>
<dbReference type="EMBL" id="CP009268">
    <property type="protein sequence ID" value="AJA52597.1"/>
    <property type="molecule type" value="Genomic_DNA"/>
</dbReference>
<dbReference type="Proteomes" id="UP000028042">
    <property type="component" value="Unassembled WGS sequence"/>
</dbReference>
<dbReference type="PATRIC" id="fig|1262449.3.peg.3495"/>
<evidence type="ECO:0000313" key="4">
    <source>
        <dbReference type="Proteomes" id="UP000030905"/>
    </source>
</evidence>
<evidence type="ECO:0000313" key="2">
    <source>
        <dbReference type="EMBL" id="KRU11393.1"/>
    </source>
</evidence>
<dbReference type="EMBL" id="JPGY02000001">
    <property type="protein sequence ID" value="KRU11393.1"/>
    <property type="molecule type" value="Genomic_DNA"/>
</dbReference>
<accession>A0A0H3J518</accession>
<evidence type="ECO:0000313" key="3">
    <source>
        <dbReference type="Proteomes" id="UP000028042"/>
    </source>
</evidence>